<gene>
    <name evidence="3" type="ORF">NIES1031_10125</name>
</gene>
<dbReference type="Pfam" id="PF00581">
    <property type="entry name" value="Rhodanese"/>
    <property type="match status" value="1"/>
</dbReference>
<dbReference type="NCBIfam" id="TIGR03167">
    <property type="entry name" value="tRNA_sel_U_synt"/>
    <property type="match status" value="1"/>
</dbReference>
<organism evidence="3 4">
    <name type="scientific">Chroogloeocystis siderophila 5.2 s.c.1</name>
    <dbReference type="NCBI Taxonomy" id="247279"/>
    <lineage>
        <taxon>Bacteria</taxon>
        <taxon>Bacillati</taxon>
        <taxon>Cyanobacteriota</taxon>
        <taxon>Cyanophyceae</taxon>
        <taxon>Oscillatoriophycideae</taxon>
        <taxon>Chroococcales</taxon>
        <taxon>Chroococcaceae</taxon>
        <taxon>Chroogloeocystis</taxon>
    </lineage>
</organism>
<reference evidence="3 4" key="1">
    <citation type="submission" date="2016-11" db="EMBL/GenBank/DDBJ databases">
        <title>Draft Genome Sequences of Nine Cyanobacterial Strains from Diverse Habitats.</title>
        <authorList>
            <person name="Zhu T."/>
            <person name="Hou S."/>
            <person name="Lu X."/>
            <person name="Hess W.R."/>
        </authorList>
    </citation>
    <scope>NUCLEOTIDE SEQUENCE [LARGE SCALE GENOMIC DNA]</scope>
    <source>
        <strain evidence="3 4">5.2 s.c.1</strain>
    </source>
</reference>
<dbReference type="GO" id="GO:0004792">
    <property type="term" value="F:thiosulfate-cyanide sulfurtransferase activity"/>
    <property type="evidence" value="ECO:0007669"/>
    <property type="project" value="InterPro"/>
</dbReference>
<dbReference type="InterPro" id="IPR017582">
    <property type="entry name" value="SelU"/>
</dbReference>
<dbReference type="AlphaFoldDB" id="A0A1U7HU08"/>
<dbReference type="PROSITE" id="PS00380">
    <property type="entry name" value="RHODANESE_1"/>
    <property type="match status" value="1"/>
</dbReference>
<evidence type="ECO:0000313" key="3">
    <source>
        <dbReference type="EMBL" id="OKH27067.1"/>
    </source>
</evidence>
<dbReference type="GO" id="GO:0002098">
    <property type="term" value="P:tRNA wobble uridine modification"/>
    <property type="evidence" value="ECO:0007669"/>
    <property type="project" value="InterPro"/>
</dbReference>
<dbReference type="GO" id="GO:0043828">
    <property type="term" value="F:tRNA 2-selenouridine synthase activity"/>
    <property type="evidence" value="ECO:0007669"/>
    <property type="project" value="InterPro"/>
</dbReference>
<evidence type="ECO:0000259" key="2">
    <source>
        <dbReference type="PROSITE" id="PS50206"/>
    </source>
</evidence>
<dbReference type="InterPro" id="IPR036873">
    <property type="entry name" value="Rhodanese-like_dom_sf"/>
</dbReference>
<dbReference type="OrthoDB" id="9808735at2"/>
<dbReference type="SMART" id="SM00450">
    <property type="entry name" value="RHOD"/>
    <property type="match status" value="1"/>
</dbReference>
<dbReference type="InterPro" id="IPR001307">
    <property type="entry name" value="Thiosulphate_STrfase_CS"/>
</dbReference>
<dbReference type="Pfam" id="PF26341">
    <property type="entry name" value="AAA_SelU"/>
    <property type="match status" value="1"/>
</dbReference>
<name>A0A1U7HU08_9CHRO</name>
<dbReference type="InterPro" id="IPR001763">
    <property type="entry name" value="Rhodanese-like_dom"/>
</dbReference>
<dbReference type="NCBIfam" id="NF008750">
    <property type="entry name" value="PRK11784.1-2"/>
    <property type="match status" value="1"/>
</dbReference>
<dbReference type="PANTHER" id="PTHR30401:SF0">
    <property type="entry name" value="TRNA 2-SELENOURIDINE SYNTHASE"/>
    <property type="match status" value="1"/>
</dbReference>
<keyword evidence="4" id="KW-1185">Reference proteome</keyword>
<dbReference type="CDD" id="cd01520">
    <property type="entry name" value="RHOD_YbbB"/>
    <property type="match status" value="1"/>
</dbReference>
<dbReference type="EMBL" id="MRCC01000007">
    <property type="protein sequence ID" value="OKH27067.1"/>
    <property type="molecule type" value="Genomic_DNA"/>
</dbReference>
<dbReference type="PANTHER" id="PTHR30401">
    <property type="entry name" value="TRNA 2-SELENOURIDINE SYNTHASE"/>
    <property type="match status" value="1"/>
</dbReference>
<dbReference type="Gene3D" id="3.40.250.10">
    <property type="entry name" value="Rhodanese-like domain"/>
    <property type="match status" value="1"/>
</dbReference>
<sequence>MPSTPVYTQQPWLETYSEIIDVRSEGEFAEDHIPGAINLPVLNNEERAEVGTIYKQVSPFTARKVGAALVYKNLSRHLREHFADKEKDYRPLVYCWRGGQRSNSMAWVLGQIGWRVTVIEGGYKTYRAYVREQLAKLPLDFTYQVLCGKTGSGKTYILRQMQQRGAQVLDLENLANHRGSLLGEEWHDKPLAQPSQKYFESLLLQQIQSFDSRFPVWVESESNKIGQVYVPKSLWLQMKQASCVEIHVPTAARVEFLLQQYPHLIEHPDVLQTKLGYLKVRYGKKKISQWYQAIAQQAWGDLFQDLLESHYDPTYTHSMQRDFHNVKHEFSLPDLSDTSIAKLLNALMTESVALSSKK</sequence>
<protein>
    <submittedName>
        <fullName evidence="3">tRNA 2-selenouridine(34) synthase MnmH</fullName>
    </submittedName>
</protein>
<evidence type="ECO:0000256" key="1">
    <source>
        <dbReference type="ARBA" id="ARBA00023266"/>
    </source>
</evidence>
<proteinExistence type="predicted"/>
<accession>A0A1U7HU08</accession>
<dbReference type="NCBIfam" id="NF008752">
    <property type="entry name" value="PRK11784.1-4"/>
    <property type="match status" value="1"/>
</dbReference>
<comment type="caution">
    <text evidence="3">The sequence shown here is derived from an EMBL/GenBank/DDBJ whole genome shotgun (WGS) entry which is preliminary data.</text>
</comment>
<keyword evidence="1" id="KW-0711">Selenium</keyword>
<feature type="domain" description="Rhodanese" evidence="2">
    <location>
        <begin position="19"/>
        <end position="135"/>
    </location>
</feature>
<dbReference type="InterPro" id="IPR027417">
    <property type="entry name" value="P-loop_NTPase"/>
</dbReference>
<dbReference type="RefSeq" id="WP_073549279.1">
    <property type="nucleotide sequence ID" value="NZ_CAWMVK010000041.1"/>
</dbReference>
<dbReference type="SUPFAM" id="SSF52821">
    <property type="entry name" value="Rhodanese/Cell cycle control phosphatase"/>
    <property type="match status" value="1"/>
</dbReference>
<dbReference type="PROSITE" id="PS50206">
    <property type="entry name" value="RHODANESE_3"/>
    <property type="match status" value="1"/>
</dbReference>
<dbReference type="InterPro" id="IPR058840">
    <property type="entry name" value="AAA_SelU"/>
</dbReference>
<dbReference type="STRING" id="247279.NIES1031_10125"/>
<dbReference type="Proteomes" id="UP000185984">
    <property type="component" value="Unassembled WGS sequence"/>
</dbReference>
<dbReference type="SUPFAM" id="SSF52540">
    <property type="entry name" value="P-loop containing nucleoside triphosphate hydrolases"/>
    <property type="match status" value="1"/>
</dbReference>
<evidence type="ECO:0000313" key="4">
    <source>
        <dbReference type="Proteomes" id="UP000185984"/>
    </source>
</evidence>